<feature type="transmembrane region" description="Helical" evidence="1">
    <location>
        <begin position="35"/>
        <end position="55"/>
    </location>
</feature>
<keyword evidence="1" id="KW-0812">Transmembrane</keyword>
<evidence type="ECO:0000313" key="4">
    <source>
        <dbReference type="Proteomes" id="UP000714275"/>
    </source>
</evidence>
<dbReference type="Pfam" id="PF20153">
    <property type="entry name" value="DUF6535"/>
    <property type="match status" value="1"/>
</dbReference>
<evidence type="ECO:0000313" key="3">
    <source>
        <dbReference type="EMBL" id="KAG1778872.1"/>
    </source>
</evidence>
<name>A0A9P6ZZ89_9AGAM</name>
<accession>A0A9P6ZZ89</accession>
<evidence type="ECO:0000259" key="2">
    <source>
        <dbReference type="Pfam" id="PF20153"/>
    </source>
</evidence>
<gene>
    <name evidence="3" type="ORF">EV702DRAFT_142283</name>
</gene>
<comment type="caution">
    <text evidence="3">The sequence shown here is derived from an EMBL/GenBank/DDBJ whole genome shotgun (WGS) entry which is preliminary data.</text>
</comment>
<sequence length="295" mass="33464">MVTQGRGTLEERGKERQMKLDGVEYFRLQTVLQSFLVLLQISLLLFGLSLSANMWARQTTIASVIISTTAFGLLFYACTILVSALRLDSPFQTPGSELFVAICKKILPKKFVFTPNMFVKSSAIRWILETSTNPEIINTAAAIVPSVQWRPNLDASASYGRLLDNFLRCCDKPELCLNYQKAMAHLCIQPVKIDSRLLKNSFWNSGQFEQNRNRLICDAFTAGRAAYDQFRKPVVVYHHDHLRNPGFTASQLKHLASVRTALRAMLVHGLSYQLSRPDDEDLIWHGNLRWDHSNG</sequence>
<dbReference type="EMBL" id="JABBWD010000014">
    <property type="protein sequence ID" value="KAG1778872.1"/>
    <property type="molecule type" value="Genomic_DNA"/>
</dbReference>
<dbReference type="AlphaFoldDB" id="A0A9P6ZZ89"/>
<keyword evidence="1" id="KW-0472">Membrane</keyword>
<dbReference type="Proteomes" id="UP000714275">
    <property type="component" value="Unassembled WGS sequence"/>
</dbReference>
<evidence type="ECO:0000256" key="1">
    <source>
        <dbReference type="SAM" id="Phobius"/>
    </source>
</evidence>
<proteinExistence type="predicted"/>
<feature type="transmembrane region" description="Helical" evidence="1">
    <location>
        <begin position="61"/>
        <end position="85"/>
    </location>
</feature>
<reference evidence="3" key="1">
    <citation type="journal article" date="2020" name="New Phytol.">
        <title>Comparative genomics reveals dynamic genome evolution in host specialist ectomycorrhizal fungi.</title>
        <authorList>
            <person name="Lofgren L.A."/>
            <person name="Nguyen N.H."/>
            <person name="Vilgalys R."/>
            <person name="Ruytinx J."/>
            <person name="Liao H.L."/>
            <person name="Branco S."/>
            <person name="Kuo A."/>
            <person name="LaButti K."/>
            <person name="Lipzen A."/>
            <person name="Andreopoulos W."/>
            <person name="Pangilinan J."/>
            <person name="Riley R."/>
            <person name="Hundley H."/>
            <person name="Na H."/>
            <person name="Barry K."/>
            <person name="Grigoriev I.V."/>
            <person name="Stajich J.E."/>
            <person name="Kennedy P.G."/>
        </authorList>
    </citation>
    <scope>NUCLEOTIDE SEQUENCE</scope>
    <source>
        <strain evidence="3">DOB743</strain>
    </source>
</reference>
<dbReference type="InterPro" id="IPR045338">
    <property type="entry name" value="DUF6535"/>
</dbReference>
<feature type="domain" description="DUF6535" evidence="2">
    <location>
        <begin position="4"/>
        <end position="55"/>
    </location>
</feature>
<keyword evidence="4" id="KW-1185">Reference proteome</keyword>
<protein>
    <recommendedName>
        <fullName evidence="2">DUF6535 domain-containing protein</fullName>
    </recommendedName>
</protein>
<keyword evidence="1" id="KW-1133">Transmembrane helix</keyword>
<dbReference type="OrthoDB" id="2690869at2759"/>
<organism evidence="3 4">
    <name type="scientific">Suillus placidus</name>
    <dbReference type="NCBI Taxonomy" id="48579"/>
    <lineage>
        <taxon>Eukaryota</taxon>
        <taxon>Fungi</taxon>
        <taxon>Dikarya</taxon>
        <taxon>Basidiomycota</taxon>
        <taxon>Agaricomycotina</taxon>
        <taxon>Agaricomycetes</taxon>
        <taxon>Agaricomycetidae</taxon>
        <taxon>Boletales</taxon>
        <taxon>Suillineae</taxon>
        <taxon>Suillaceae</taxon>
        <taxon>Suillus</taxon>
    </lineage>
</organism>